<keyword evidence="3" id="KW-1185">Reference proteome</keyword>
<dbReference type="Proteomes" id="UP001060919">
    <property type="component" value="Chromosome"/>
</dbReference>
<protein>
    <recommendedName>
        <fullName evidence="4">Lipocalin-like domain-containing protein</fullName>
    </recommendedName>
</protein>
<dbReference type="PROSITE" id="PS51257">
    <property type="entry name" value="PROKAR_LIPOPROTEIN"/>
    <property type="match status" value="1"/>
</dbReference>
<accession>A0A915YHB9</accession>
<feature type="chain" id="PRO_5038047286" description="Lipocalin-like domain-containing protein" evidence="1">
    <location>
        <begin position="27"/>
        <end position="147"/>
    </location>
</feature>
<dbReference type="KEGG" id="aup:AsAng_0038970"/>
<evidence type="ECO:0000313" key="2">
    <source>
        <dbReference type="EMBL" id="BDS13169.1"/>
    </source>
</evidence>
<evidence type="ECO:0008006" key="4">
    <source>
        <dbReference type="Google" id="ProtNLM"/>
    </source>
</evidence>
<feature type="signal peptide" evidence="1">
    <location>
        <begin position="1"/>
        <end position="26"/>
    </location>
</feature>
<dbReference type="RefSeq" id="WP_264788465.1">
    <property type="nucleotide sequence ID" value="NZ_AP026867.1"/>
</dbReference>
<name>A0A915YHB9_9BACT</name>
<evidence type="ECO:0000313" key="3">
    <source>
        <dbReference type="Proteomes" id="UP001060919"/>
    </source>
</evidence>
<evidence type="ECO:0000256" key="1">
    <source>
        <dbReference type="SAM" id="SignalP"/>
    </source>
</evidence>
<sequence>MKYLNFSKLHLILISCLLLSSFFSSCGDSELTNYKEKIIGEWELKNVGDLQASYKNKPFLLKNATMLFNKNGTLETRMLSSRDKKTWITNTGTWSVTQSKNINQLASETLTLKSDDGPFHDDVSIVFTDERTFYISLNELEYQFVKI</sequence>
<organism evidence="2 3">
    <name type="scientific">Aureispira anguillae</name>
    <dbReference type="NCBI Taxonomy" id="2864201"/>
    <lineage>
        <taxon>Bacteria</taxon>
        <taxon>Pseudomonadati</taxon>
        <taxon>Bacteroidota</taxon>
        <taxon>Saprospiria</taxon>
        <taxon>Saprospirales</taxon>
        <taxon>Saprospiraceae</taxon>
        <taxon>Aureispira</taxon>
    </lineage>
</organism>
<dbReference type="AlphaFoldDB" id="A0A915YHB9"/>
<gene>
    <name evidence="2" type="ORF">AsAng_0038970</name>
</gene>
<keyword evidence="1" id="KW-0732">Signal</keyword>
<dbReference type="EMBL" id="AP026867">
    <property type="protein sequence ID" value="BDS13169.1"/>
    <property type="molecule type" value="Genomic_DNA"/>
</dbReference>
<proteinExistence type="predicted"/>
<reference evidence="2" key="1">
    <citation type="submission" date="2022-09" db="EMBL/GenBank/DDBJ databases">
        <title>Aureispira anguillicida sp. nov., isolated from Leptocephalus of Japanese eel Anguilla japonica.</title>
        <authorList>
            <person name="Yuasa K."/>
            <person name="Mekata T."/>
            <person name="Ikunari K."/>
        </authorList>
    </citation>
    <scope>NUCLEOTIDE SEQUENCE</scope>
    <source>
        <strain evidence="2">EL160426</strain>
    </source>
</reference>